<dbReference type="AlphaFoldDB" id="A0A2N5N2I1"/>
<dbReference type="Proteomes" id="UP000234789">
    <property type="component" value="Unassembled WGS sequence"/>
</dbReference>
<dbReference type="InterPro" id="IPR023753">
    <property type="entry name" value="FAD/NAD-binding_dom"/>
</dbReference>
<comment type="subunit">
    <text evidence="2">Homodimer.</text>
</comment>
<proteinExistence type="predicted"/>
<dbReference type="Gene3D" id="3.50.50.60">
    <property type="entry name" value="FAD/NAD(P)-binding domain"/>
    <property type="match status" value="2"/>
</dbReference>
<protein>
    <submittedName>
        <fullName evidence="6">Thioredoxin reductase</fullName>
        <ecNumber evidence="6">1.8.1.9</ecNumber>
    </submittedName>
</protein>
<accession>A0A2N5N2I1</accession>
<dbReference type="InterPro" id="IPR036188">
    <property type="entry name" value="FAD/NAD-bd_sf"/>
</dbReference>
<dbReference type="PANTHER" id="PTHR48105">
    <property type="entry name" value="THIOREDOXIN REDUCTASE 1-RELATED-RELATED"/>
    <property type="match status" value="1"/>
</dbReference>
<dbReference type="GO" id="GO:0004791">
    <property type="term" value="F:thioredoxin-disulfide reductase (NADPH) activity"/>
    <property type="evidence" value="ECO:0007669"/>
    <property type="project" value="UniProtKB-EC"/>
</dbReference>
<keyword evidence="3" id="KW-0285">Flavoprotein</keyword>
<dbReference type="RefSeq" id="WP_101808611.1">
    <property type="nucleotide sequence ID" value="NZ_NFEZ01000004.1"/>
</dbReference>
<dbReference type="InterPro" id="IPR050097">
    <property type="entry name" value="Ferredoxin-NADP_redctase_2"/>
</dbReference>
<dbReference type="PRINTS" id="PR00368">
    <property type="entry name" value="FADPNR"/>
</dbReference>
<evidence type="ECO:0000256" key="3">
    <source>
        <dbReference type="ARBA" id="ARBA00022630"/>
    </source>
</evidence>
<dbReference type="PRINTS" id="PR00469">
    <property type="entry name" value="PNDRDTASEII"/>
</dbReference>
<sequence>MRYDALIVGGGLAGLSAAVQLGRYNHRVLVVDSEDGRSSFCLRYHNLIGWTDGVSGPELRKAGRIQAEKAGVRFVKDKAVRALALDGEGFAVQGESGETYEGRRLLLATGVMDRLPPLEGLRPCLGISVYVCPDCDGYELTGRRAIVMGSGDAGASMARILAYWTEDLVYINHERKEVSAELRDKLGEKGIRIVDEPIAELDAEGDQLRGVRLAGGEWIEGGRAFVAFGGNEVRSQLAEQLGVKLHANRHIEADPRTKMTNVKHVWAAGDVLAHSEQASIAMGDGSQAAIWMHKSLVRREGSELLRPLRDVVEHVAGKG</sequence>
<evidence type="ECO:0000256" key="2">
    <source>
        <dbReference type="ARBA" id="ARBA00011738"/>
    </source>
</evidence>
<evidence type="ECO:0000256" key="4">
    <source>
        <dbReference type="ARBA" id="ARBA00023002"/>
    </source>
</evidence>
<evidence type="ECO:0000313" key="7">
    <source>
        <dbReference type="Proteomes" id="UP000234789"/>
    </source>
</evidence>
<gene>
    <name evidence="6" type="ORF">B8V81_2964</name>
</gene>
<evidence type="ECO:0000313" key="6">
    <source>
        <dbReference type="EMBL" id="PLT44533.1"/>
    </source>
</evidence>
<organism evidence="6 7">
    <name type="scientific">Paenibacillus pasadenensis</name>
    <dbReference type="NCBI Taxonomy" id="217090"/>
    <lineage>
        <taxon>Bacteria</taxon>
        <taxon>Bacillati</taxon>
        <taxon>Bacillota</taxon>
        <taxon>Bacilli</taxon>
        <taxon>Bacillales</taxon>
        <taxon>Paenibacillaceae</taxon>
        <taxon>Paenibacillus</taxon>
    </lineage>
</organism>
<dbReference type="SUPFAM" id="SSF51905">
    <property type="entry name" value="FAD/NAD(P)-binding domain"/>
    <property type="match status" value="1"/>
</dbReference>
<dbReference type="EC" id="1.8.1.9" evidence="6"/>
<dbReference type="EMBL" id="NFEZ01000004">
    <property type="protein sequence ID" value="PLT44533.1"/>
    <property type="molecule type" value="Genomic_DNA"/>
</dbReference>
<feature type="domain" description="FAD/NAD(P)-binding" evidence="5">
    <location>
        <begin position="3"/>
        <end position="285"/>
    </location>
</feature>
<comment type="caution">
    <text evidence="6">The sequence shown here is derived from an EMBL/GenBank/DDBJ whole genome shotgun (WGS) entry which is preliminary data.</text>
</comment>
<evidence type="ECO:0000259" key="5">
    <source>
        <dbReference type="Pfam" id="PF07992"/>
    </source>
</evidence>
<keyword evidence="4 6" id="KW-0560">Oxidoreductase</keyword>
<name>A0A2N5N2I1_9BACL</name>
<evidence type="ECO:0000256" key="1">
    <source>
        <dbReference type="ARBA" id="ARBA00001974"/>
    </source>
</evidence>
<keyword evidence="7" id="KW-1185">Reference proteome</keyword>
<reference evidence="6 7" key="1">
    <citation type="submission" date="2017-05" db="EMBL/GenBank/DDBJ databases">
        <title>Functional genome analysis of Paenibacillus pasadenensis strain R16: insights on endophytic life style and antifungal activity.</title>
        <authorList>
            <person name="Passera A."/>
            <person name="Marcolungo L."/>
            <person name="Casati P."/>
            <person name="Brasca M."/>
            <person name="Quaglino F."/>
            <person name="Delledonne M."/>
        </authorList>
    </citation>
    <scope>NUCLEOTIDE SEQUENCE [LARGE SCALE GENOMIC DNA]</scope>
    <source>
        <strain evidence="6 7">R16</strain>
    </source>
</reference>
<dbReference type="Pfam" id="PF07992">
    <property type="entry name" value="Pyr_redox_2"/>
    <property type="match status" value="1"/>
</dbReference>
<comment type="cofactor">
    <cofactor evidence="1">
        <name>FAD</name>
        <dbReference type="ChEBI" id="CHEBI:57692"/>
    </cofactor>
</comment>